<accession>A0A2L2XCU2</accession>
<dbReference type="RefSeq" id="WP_104372454.1">
    <property type="nucleotide sequence ID" value="NZ_BFAV01000127.1"/>
</dbReference>
<reference evidence="2" key="1">
    <citation type="submission" date="2018-02" db="EMBL/GenBank/DDBJ databases">
        <title>Genome sequence of Desulfocucumis palustris strain NAW-5.</title>
        <authorList>
            <person name="Watanabe M."/>
            <person name="Kojima H."/>
            <person name="Fukui M."/>
        </authorList>
    </citation>
    <scope>NUCLEOTIDE SEQUENCE [LARGE SCALE GENOMIC DNA]</scope>
    <source>
        <strain evidence="2">NAW-5</strain>
    </source>
</reference>
<proteinExistence type="predicted"/>
<comment type="caution">
    <text evidence="1">The sequence shown here is derived from an EMBL/GenBank/DDBJ whole genome shotgun (WGS) entry which is preliminary data.</text>
</comment>
<sequence>MYSGFGDKDVAFAFNDVKKMVAERQFIFEGAFAKIEADYPEKEFSKLDKSNLCPALVPANIDYIYRLSK</sequence>
<organism evidence="1 2">
    <name type="scientific">Desulfocucumis palustris</name>
    <dbReference type="NCBI Taxonomy" id="1898651"/>
    <lineage>
        <taxon>Bacteria</taxon>
        <taxon>Bacillati</taxon>
        <taxon>Bacillota</taxon>
        <taxon>Clostridia</taxon>
        <taxon>Eubacteriales</taxon>
        <taxon>Desulfocucumaceae</taxon>
        <taxon>Desulfocucumis</taxon>
    </lineage>
</organism>
<dbReference type="Proteomes" id="UP000239549">
    <property type="component" value="Unassembled WGS sequence"/>
</dbReference>
<evidence type="ECO:0000313" key="1">
    <source>
        <dbReference type="EMBL" id="GBF34159.1"/>
    </source>
</evidence>
<protein>
    <submittedName>
        <fullName evidence="1">Uncharacterized protein</fullName>
    </submittedName>
</protein>
<dbReference type="EMBL" id="BFAV01000127">
    <property type="protein sequence ID" value="GBF34159.1"/>
    <property type="molecule type" value="Genomic_DNA"/>
</dbReference>
<evidence type="ECO:0000313" key="2">
    <source>
        <dbReference type="Proteomes" id="UP000239549"/>
    </source>
</evidence>
<dbReference type="AlphaFoldDB" id="A0A2L2XCU2"/>
<gene>
    <name evidence="1" type="ORF">DCCM_3271</name>
</gene>
<keyword evidence="2" id="KW-1185">Reference proteome</keyword>
<name>A0A2L2XCU2_9FIRM</name>